<keyword evidence="1" id="KW-0472">Membrane</keyword>
<name>T1D4V7_9ZZZZ</name>
<dbReference type="AlphaFoldDB" id="T1D4V7"/>
<dbReference type="Pfam" id="PF16955">
    <property type="entry name" value="OFeT_1"/>
    <property type="match status" value="1"/>
</dbReference>
<proteinExistence type="predicted"/>
<organism evidence="2">
    <name type="scientific">mine drainage metagenome</name>
    <dbReference type="NCBI Taxonomy" id="410659"/>
    <lineage>
        <taxon>unclassified sequences</taxon>
        <taxon>metagenomes</taxon>
        <taxon>ecological metagenomes</taxon>
    </lineage>
</organism>
<protein>
    <submittedName>
        <fullName evidence="2">Uncharacterized protein</fullName>
    </submittedName>
</protein>
<keyword evidence="1" id="KW-0812">Transmembrane</keyword>
<feature type="transmembrane region" description="Helical" evidence="1">
    <location>
        <begin position="53"/>
        <end position="72"/>
    </location>
</feature>
<feature type="non-terminal residue" evidence="2">
    <location>
        <position position="1"/>
    </location>
</feature>
<reference evidence="2" key="2">
    <citation type="journal article" date="2014" name="ISME J.">
        <title>Microbial stratification in low pH oxic and suboxic macroscopic growths along an acid mine drainage.</title>
        <authorList>
            <person name="Mendez-Garcia C."/>
            <person name="Mesa V."/>
            <person name="Sprenger R.R."/>
            <person name="Richter M."/>
            <person name="Diez M.S."/>
            <person name="Solano J."/>
            <person name="Bargiela R."/>
            <person name="Golyshina O.V."/>
            <person name="Manteca A."/>
            <person name="Ramos J.L."/>
            <person name="Gallego J.R."/>
            <person name="Llorente I."/>
            <person name="Martins Dos Santos V.A."/>
            <person name="Jensen O.N."/>
            <person name="Pelaez A.I."/>
            <person name="Sanchez J."/>
            <person name="Ferrer M."/>
        </authorList>
    </citation>
    <scope>NUCLEOTIDE SEQUENCE</scope>
</reference>
<dbReference type="EMBL" id="AUZX01002455">
    <property type="protein sequence ID" value="EQD76534.1"/>
    <property type="molecule type" value="Genomic_DNA"/>
</dbReference>
<feature type="transmembrane region" description="Helical" evidence="1">
    <location>
        <begin position="107"/>
        <end position="126"/>
    </location>
</feature>
<accession>T1D4V7</accession>
<dbReference type="InterPro" id="IPR031594">
    <property type="entry name" value="OFeT_1"/>
</dbReference>
<comment type="caution">
    <text evidence="2">The sequence shown here is derived from an EMBL/GenBank/DDBJ whole genome shotgun (WGS) entry which is preliminary data.</text>
</comment>
<gene>
    <name evidence="2" type="ORF">B1A_03334</name>
</gene>
<keyword evidence="1" id="KW-1133">Transmembrane helix</keyword>
<sequence>RRSVKFQKLGPPKEHEKVDEGKGITTTAFSVGAIESFEAAIVLVALFPQGYDSTLEGLIAGIIIVVIAAYILRTQVRKVKQAIMKILVSSLLLTFAVFWYLESFIAINDILLFPIFAGFFLFVNYFSRYGI</sequence>
<feature type="transmembrane region" description="Helical" evidence="1">
    <location>
        <begin position="84"/>
        <end position="101"/>
    </location>
</feature>
<evidence type="ECO:0000313" key="2">
    <source>
        <dbReference type="EMBL" id="EQD76534.1"/>
    </source>
</evidence>
<evidence type="ECO:0000256" key="1">
    <source>
        <dbReference type="SAM" id="Phobius"/>
    </source>
</evidence>
<feature type="transmembrane region" description="Helical" evidence="1">
    <location>
        <begin position="21"/>
        <end position="47"/>
    </location>
</feature>
<reference evidence="2" key="1">
    <citation type="submission" date="2013-08" db="EMBL/GenBank/DDBJ databases">
        <authorList>
            <person name="Mendez C."/>
            <person name="Richter M."/>
            <person name="Ferrer M."/>
            <person name="Sanchez J."/>
        </authorList>
    </citation>
    <scope>NUCLEOTIDE SEQUENCE</scope>
</reference>